<evidence type="ECO:0000313" key="1">
    <source>
        <dbReference type="EMBL" id="MCG7946625.1"/>
    </source>
</evidence>
<organism evidence="1 2">
    <name type="scientific">Candidatus Thiodiazotropha taylori</name>
    <dbReference type="NCBI Taxonomy" id="2792791"/>
    <lineage>
        <taxon>Bacteria</taxon>
        <taxon>Pseudomonadati</taxon>
        <taxon>Pseudomonadota</taxon>
        <taxon>Gammaproteobacteria</taxon>
        <taxon>Chromatiales</taxon>
        <taxon>Sedimenticolaceae</taxon>
        <taxon>Candidatus Thiodiazotropha</taxon>
    </lineage>
</organism>
<sequence>MKTVLIAFVLIFIPQIVFGFDVNGFITNMSKSEVKRKFSPSVRVSEHEKETLVAQWQDGSYMSFNFCEDLLVSIQHGHPANLRNYTLLVAEFNGKYGQPFSINAGSRSHPNGQIHELGAWWSDNNEYISVYYMGLPDGESMSTSHQAPNKCFKVPR</sequence>
<gene>
    <name evidence="1" type="ORF">JAZ07_09820</name>
</gene>
<protein>
    <submittedName>
        <fullName evidence="1">Uncharacterized protein</fullName>
    </submittedName>
</protein>
<dbReference type="AlphaFoldDB" id="A0A9E4N3N1"/>
<accession>A0A9E4N3N1</accession>
<proteinExistence type="predicted"/>
<reference evidence="1" key="1">
    <citation type="journal article" date="2021" name="Proc. Natl. Acad. Sci. U.S.A.">
        <title>Global biogeography of chemosynthetic symbionts reveals both localized and globally distributed symbiont groups. .</title>
        <authorList>
            <person name="Osvatic J.T."/>
            <person name="Wilkins L.G.E."/>
            <person name="Leibrecht L."/>
            <person name="Leray M."/>
            <person name="Zauner S."/>
            <person name="Polzin J."/>
            <person name="Camacho Y."/>
            <person name="Gros O."/>
            <person name="van Gils J.A."/>
            <person name="Eisen J.A."/>
            <person name="Petersen J.M."/>
            <person name="Yuen B."/>
        </authorList>
    </citation>
    <scope>NUCLEOTIDE SEQUENCE</scope>
    <source>
        <strain evidence="1">MAGclacostrist064TRANS</strain>
    </source>
</reference>
<name>A0A9E4N3N1_9GAMM</name>
<dbReference type="EMBL" id="JAEPCM010000331">
    <property type="protein sequence ID" value="MCG7946625.1"/>
    <property type="molecule type" value="Genomic_DNA"/>
</dbReference>
<evidence type="ECO:0000313" key="2">
    <source>
        <dbReference type="Proteomes" id="UP000886667"/>
    </source>
</evidence>
<dbReference type="Proteomes" id="UP000886667">
    <property type="component" value="Unassembled WGS sequence"/>
</dbReference>
<comment type="caution">
    <text evidence="1">The sequence shown here is derived from an EMBL/GenBank/DDBJ whole genome shotgun (WGS) entry which is preliminary data.</text>
</comment>